<accession>A0A0B7NCW4</accession>
<evidence type="ECO:0000313" key="3">
    <source>
        <dbReference type="Proteomes" id="UP000054107"/>
    </source>
</evidence>
<feature type="region of interest" description="Disordered" evidence="1">
    <location>
        <begin position="101"/>
        <end position="193"/>
    </location>
</feature>
<feature type="compositionally biased region" description="Low complexity" evidence="1">
    <location>
        <begin position="156"/>
        <end position="193"/>
    </location>
</feature>
<reference evidence="2 3" key="1">
    <citation type="submission" date="2014-09" db="EMBL/GenBank/DDBJ databases">
        <authorList>
            <person name="Ellenberger Sabrina"/>
        </authorList>
    </citation>
    <scope>NUCLEOTIDE SEQUENCE [LARGE SCALE GENOMIC DNA]</scope>
    <source>
        <strain evidence="2 3">CBS 412.66</strain>
    </source>
</reference>
<feature type="compositionally biased region" description="Low complexity" evidence="1">
    <location>
        <begin position="125"/>
        <end position="140"/>
    </location>
</feature>
<gene>
    <name evidence="2" type="primary">PARPA_09518.1 scaffold 36791</name>
</gene>
<proteinExistence type="predicted"/>
<name>A0A0B7NCW4_9FUNG</name>
<organism evidence="2 3">
    <name type="scientific">Parasitella parasitica</name>
    <dbReference type="NCBI Taxonomy" id="35722"/>
    <lineage>
        <taxon>Eukaryota</taxon>
        <taxon>Fungi</taxon>
        <taxon>Fungi incertae sedis</taxon>
        <taxon>Mucoromycota</taxon>
        <taxon>Mucoromycotina</taxon>
        <taxon>Mucoromycetes</taxon>
        <taxon>Mucorales</taxon>
        <taxon>Mucorineae</taxon>
        <taxon>Mucoraceae</taxon>
        <taxon>Parasitella</taxon>
    </lineage>
</organism>
<evidence type="ECO:0000313" key="2">
    <source>
        <dbReference type="EMBL" id="CEP15311.1"/>
    </source>
</evidence>
<sequence>MDDLVELNTPLHTAKPMPNSERKAIIESYSPMAHLNYRAPAIIPSAERMMNHGQKYEDNALKQLQYLLSAVFRPLDILTNEMFTAEHVNYTLPLDEYQQTLTQQHTAKKTIRDATTPRRQRRFNRNSSNSNSNAGESDSSFFRSGPPSEQGSFFINNNNSSNYNNSNNSNNNHNNFLPKNNSNNKKNTNPFRQ</sequence>
<evidence type="ECO:0000256" key="1">
    <source>
        <dbReference type="SAM" id="MobiDB-lite"/>
    </source>
</evidence>
<dbReference type="Proteomes" id="UP000054107">
    <property type="component" value="Unassembled WGS sequence"/>
</dbReference>
<dbReference type="OrthoDB" id="2286148at2759"/>
<dbReference type="AlphaFoldDB" id="A0A0B7NCW4"/>
<dbReference type="EMBL" id="LN732068">
    <property type="protein sequence ID" value="CEP15311.1"/>
    <property type="molecule type" value="Genomic_DNA"/>
</dbReference>
<keyword evidence="3" id="KW-1185">Reference proteome</keyword>
<protein>
    <submittedName>
        <fullName evidence="2">Uncharacterized protein</fullName>
    </submittedName>
</protein>